<dbReference type="Pfam" id="PF04122">
    <property type="entry name" value="CW_binding_2"/>
    <property type="match status" value="2"/>
</dbReference>
<dbReference type="EMBL" id="QZAA01000237">
    <property type="protein sequence ID" value="RQD73760.1"/>
    <property type="molecule type" value="Genomic_DNA"/>
</dbReference>
<dbReference type="InterPro" id="IPR052159">
    <property type="entry name" value="Competence_DNA_uptake"/>
</dbReference>
<dbReference type="InterPro" id="IPR035681">
    <property type="entry name" value="ComA-like_MBL"/>
</dbReference>
<feature type="domain" description="Helix-hairpin-helix DNA-binding motif class 1" evidence="1">
    <location>
        <begin position="470"/>
        <end position="489"/>
    </location>
</feature>
<dbReference type="InterPro" id="IPR036866">
    <property type="entry name" value="RibonucZ/Hydroxyglut_hydro"/>
</dbReference>
<dbReference type="Gene3D" id="3.40.50.12090">
    <property type="match status" value="1"/>
</dbReference>
<name>A0A424YAS7_9FIRM</name>
<evidence type="ECO:0000259" key="1">
    <source>
        <dbReference type="SMART" id="SM00278"/>
    </source>
</evidence>
<dbReference type="Gene3D" id="1.10.150.320">
    <property type="entry name" value="Photosystem II 12 kDa extrinsic protein"/>
    <property type="match status" value="1"/>
</dbReference>
<accession>A0A424YAS7</accession>
<dbReference type="SMART" id="SM00278">
    <property type="entry name" value="HhH1"/>
    <property type="match status" value="2"/>
</dbReference>
<dbReference type="InterPro" id="IPR007253">
    <property type="entry name" value="Cell_wall-bd_2"/>
</dbReference>
<dbReference type="AlphaFoldDB" id="A0A424YAS7"/>
<dbReference type="SUPFAM" id="SSF47781">
    <property type="entry name" value="RuvA domain 2-like"/>
    <property type="match status" value="1"/>
</dbReference>
<protein>
    <submittedName>
        <fullName evidence="3">MBL fold metallo-hydrolase</fullName>
    </submittedName>
</protein>
<feature type="domain" description="Metallo-beta-lactamase" evidence="2">
    <location>
        <begin position="172"/>
        <end position="369"/>
    </location>
</feature>
<dbReference type="PANTHER" id="PTHR30619">
    <property type="entry name" value="DNA INTERNALIZATION/COMPETENCE PROTEIN COMEC/REC2"/>
    <property type="match status" value="1"/>
</dbReference>
<proteinExistence type="predicted"/>
<reference evidence="3 4" key="1">
    <citation type="submission" date="2018-08" db="EMBL/GenBank/DDBJ databases">
        <title>The metabolism and importance of syntrophic acetate oxidation coupled to methane or sulfide production in haloalkaline environments.</title>
        <authorList>
            <person name="Timmers P.H.A."/>
            <person name="Vavourakis C.D."/>
            <person name="Sorokin D.Y."/>
            <person name="Sinninghe Damste J.S."/>
            <person name="Muyzer G."/>
            <person name="Stams A.J.M."/>
            <person name="Plugge C.M."/>
        </authorList>
    </citation>
    <scope>NUCLEOTIDE SEQUENCE [LARGE SCALE GENOMIC DNA]</scope>
    <source>
        <strain evidence="3">MSAO_Bac1</strain>
    </source>
</reference>
<dbReference type="Pfam" id="PF12836">
    <property type="entry name" value="HHH_3"/>
    <property type="match status" value="1"/>
</dbReference>
<dbReference type="PANTHER" id="PTHR30619:SF1">
    <property type="entry name" value="RECOMBINATION PROTEIN 2"/>
    <property type="match status" value="1"/>
</dbReference>
<dbReference type="GO" id="GO:0003677">
    <property type="term" value="F:DNA binding"/>
    <property type="evidence" value="ECO:0007669"/>
    <property type="project" value="InterPro"/>
</dbReference>
<evidence type="ECO:0000313" key="3">
    <source>
        <dbReference type="EMBL" id="RQD73760.1"/>
    </source>
</evidence>
<organism evidence="3 4">
    <name type="scientific">Candidatus Syntrophonatronum acetioxidans</name>
    <dbReference type="NCBI Taxonomy" id="1795816"/>
    <lineage>
        <taxon>Bacteria</taxon>
        <taxon>Bacillati</taxon>
        <taxon>Bacillota</taxon>
        <taxon>Clostridia</taxon>
        <taxon>Eubacteriales</taxon>
        <taxon>Syntrophomonadaceae</taxon>
        <taxon>Candidatus Syntrophonatronum</taxon>
    </lineage>
</organism>
<evidence type="ECO:0000259" key="2">
    <source>
        <dbReference type="SMART" id="SM00849"/>
    </source>
</evidence>
<dbReference type="InterPro" id="IPR010994">
    <property type="entry name" value="RuvA_2-like"/>
</dbReference>
<feature type="domain" description="Helix-hairpin-helix DNA-binding motif class 1" evidence="1">
    <location>
        <begin position="444"/>
        <end position="463"/>
    </location>
</feature>
<dbReference type="InterPro" id="IPR001279">
    <property type="entry name" value="Metallo-B-lactamas"/>
</dbReference>
<dbReference type="GO" id="GO:0016787">
    <property type="term" value="F:hydrolase activity"/>
    <property type="evidence" value="ECO:0007669"/>
    <property type="project" value="UniProtKB-KW"/>
</dbReference>
<dbReference type="Pfam" id="PF00753">
    <property type="entry name" value="Lactamase_B"/>
    <property type="match status" value="1"/>
</dbReference>
<dbReference type="Proteomes" id="UP000285138">
    <property type="component" value="Unassembled WGS sequence"/>
</dbReference>
<comment type="caution">
    <text evidence="3">The sequence shown here is derived from an EMBL/GenBank/DDBJ whole genome shotgun (WGS) entry which is preliminary data.</text>
</comment>
<dbReference type="CDD" id="cd07731">
    <property type="entry name" value="ComA-like_MBL-fold"/>
    <property type="match status" value="1"/>
</dbReference>
<dbReference type="InterPro" id="IPR003583">
    <property type="entry name" value="Hlx-hairpin-Hlx_DNA-bd_motif"/>
</dbReference>
<sequence length="495" mass="53520">PDALAIGPYAAQEGYPVLLTRTDSIPGATDEVLGGVDATILVGGIAVISEAVYQEAPDPTRIAGEDRFDTAAHIISQLDIPVDKAYVATGMDFADALTGSALAAKDNASVLLARGERVPEPLEEIIEDEEIDDFTILGGPGAISEAVELQLLGEEAVVEPGEMIFHFFDVGQGDSILIETPCESYVLVDGGPRGAGDDLVSYLNALGVERLDKVVATHEHEDHIGGLISLYESPLEVETTYGSQYQHDTITAENFRDLAQEESNFITAAAFDTLNIDCEYTEMTFIHPYEGASGDIHYMNLVLNIEHQEVSALITGDAEEEAETAMMENASEYLPSDILKVGHHGSRTSTSQPFLDVVSPGTAVIQVGEDNRYGHPHQETLDRLTQAGVDIYRNDISGTLVIASDGTEYEVDTDPYVYHPEDPEPEPHPEPVPGRININTASLEELQEIIHIGPGRAQEIIDLRPFNSLEELTRVSGIGPARLEDIKAEGIAYVE</sequence>
<keyword evidence="3" id="KW-0378">Hydrolase</keyword>
<dbReference type="Gene3D" id="3.60.15.10">
    <property type="entry name" value="Ribonuclease Z/Hydroxyacylglutathione hydrolase-like"/>
    <property type="match status" value="1"/>
</dbReference>
<evidence type="ECO:0000313" key="4">
    <source>
        <dbReference type="Proteomes" id="UP000285138"/>
    </source>
</evidence>
<gene>
    <name evidence="3" type="ORF">D5R97_08870</name>
</gene>
<feature type="non-terminal residue" evidence="3">
    <location>
        <position position="1"/>
    </location>
</feature>
<dbReference type="SUPFAM" id="SSF56281">
    <property type="entry name" value="Metallo-hydrolase/oxidoreductase"/>
    <property type="match status" value="1"/>
</dbReference>
<dbReference type="GO" id="GO:0006281">
    <property type="term" value="P:DNA repair"/>
    <property type="evidence" value="ECO:0007669"/>
    <property type="project" value="InterPro"/>
</dbReference>
<dbReference type="SMART" id="SM00849">
    <property type="entry name" value="Lactamase_B"/>
    <property type="match status" value="1"/>
</dbReference>